<evidence type="ECO:0000256" key="1">
    <source>
        <dbReference type="ARBA" id="ARBA00023136"/>
    </source>
</evidence>
<name>A0A8B9ZJ50_ANAPL</name>
<reference evidence="5" key="3">
    <citation type="submission" date="2025-09" db="UniProtKB">
        <authorList>
            <consortium name="Ensembl"/>
        </authorList>
    </citation>
    <scope>IDENTIFICATION</scope>
</reference>
<dbReference type="PANTHER" id="PTHR20990:SF1">
    <property type="entry name" value="PEROXISOMAL MEMBRANE PROTEIN 11C"/>
    <property type="match status" value="1"/>
</dbReference>
<dbReference type="Pfam" id="PF05648">
    <property type="entry name" value="PEX11"/>
    <property type="match status" value="1"/>
</dbReference>
<dbReference type="PANTHER" id="PTHR20990">
    <property type="entry name" value="PEROXISOMAL BIOGENESIS FACTOR 11"/>
    <property type="match status" value="1"/>
</dbReference>
<dbReference type="GO" id="GO:0005778">
    <property type="term" value="C:peroxisomal membrane"/>
    <property type="evidence" value="ECO:0007669"/>
    <property type="project" value="UniProtKB-SubCell"/>
</dbReference>
<comment type="subcellular location">
    <subcellularLocation>
        <location evidence="3">Peroxisome membrane</location>
    </subcellularLocation>
</comment>
<dbReference type="GO" id="GO:0016559">
    <property type="term" value="P:peroxisome fission"/>
    <property type="evidence" value="ECO:0007669"/>
    <property type="project" value="InterPro"/>
</dbReference>
<dbReference type="InterPro" id="IPR008733">
    <property type="entry name" value="PEX11"/>
</dbReference>
<protein>
    <submittedName>
        <fullName evidence="5">Uncharacterized protein</fullName>
    </submittedName>
</protein>
<keyword evidence="1" id="KW-0472">Membrane</keyword>
<proteinExistence type="predicted"/>
<evidence type="ECO:0000313" key="6">
    <source>
        <dbReference type="Proteomes" id="UP000694400"/>
    </source>
</evidence>
<evidence type="ECO:0000256" key="4">
    <source>
        <dbReference type="SAM" id="MobiDB-lite"/>
    </source>
</evidence>
<keyword evidence="2" id="KW-0576">Peroxisome</keyword>
<organism evidence="5 6">
    <name type="scientific">Anas platyrhynchos</name>
    <name type="common">Mallard</name>
    <name type="synonym">Anas boschas</name>
    <dbReference type="NCBI Taxonomy" id="8839"/>
    <lineage>
        <taxon>Eukaryota</taxon>
        <taxon>Metazoa</taxon>
        <taxon>Chordata</taxon>
        <taxon>Craniata</taxon>
        <taxon>Vertebrata</taxon>
        <taxon>Euteleostomi</taxon>
        <taxon>Archelosauria</taxon>
        <taxon>Archosauria</taxon>
        <taxon>Dinosauria</taxon>
        <taxon>Saurischia</taxon>
        <taxon>Theropoda</taxon>
        <taxon>Coelurosauria</taxon>
        <taxon>Aves</taxon>
        <taxon>Neognathae</taxon>
        <taxon>Galloanserae</taxon>
        <taxon>Anseriformes</taxon>
        <taxon>Anatidae</taxon>
        <taxon>Anatinae</taxon>
        <taxon>Anas</taxon>
    </lineage>
</organism>
<evidence type="ECO:0000256" key="3">
    <source>
        <dbReference type="ARBA" id="ARBA00046271"/>
    </source>
</evidence>
<dbReference type="Proteomes" id="UP000694400">
    <property type="component" value="Chromosome 28"/>
</dbReference>
<sequence length="189" mass="20095">MAAAGGLCGLVAALESYRGRDRVVRALCYGCQLAGGALGGRQSPAAGLSRSLLAVSAQLSHCRTVLRLFDDLAMLSYSHGYGLGPKVRAGRRWECWEQPRVGCRCQGVAAVLPTGRGRGGARALGALQRGRPALLPLRARRLGGRRRHRPRQLEQVVGGEHQALGFVPAPGHPAVRPAGEWDETKVPLP</sequence>
<accession>A0A8B9ZJ50</accession>
<feature type="region of interest" description="Disordered" evidence="4">
    <location>
        <begin position="167"/>
        <end position="189"/>
    </location>
</feature>
<dbReference type="AlphaFoldDB" id="A0A8B9ZJ50"/>
<evidence type="ECO:0000256" key="2">
    <source>
        <dbReference type="ARBA" id="ARBA00023140"/>
    </source>
</evidence>
<dbReference type="InterPro" id="IPR026510">
    <property type="entry name" value="PEX11C_met"/>
</dbReference>
<reference evidence="5" key="1">
    <citation type="submission" date="2019-08" db="EMBL/GenBank/DDBJ databases">
        <title>Three high-quality genomes provides insights into domestication of ducks.</title>
        <authorList>
            <person name="Hou Z.C."/>
            <person name="Zhu F."/>
            <person name="Yin Z.T."/>
            <person name="Zhang F."/>
        </authorList>
    </citation>
    <scope>NUCLEOTIDE SEQUENCE [LARGE SCALE GENOMIC DNA]</scope>
</reference>
<evidence type="ECO:0000313" key="5">
    <source>
        <dbReference type="Ensembl" id="ENSAPLP00020021388.1"/>
    </source>
</evidence>
<dbReference type="Ensembl" id="ENSAPLT00020023080.1">
    <property type="protein sequence ID" value="ENSAPLP00020021388.1"/>
    <property type="gene ID" value="ENSAPLG00020014976.1"/>
</dbReference>
<reference evidence="5" key="2">
    <citation type="submission" date="2025-08" db="UniProtKB">
        <authorList>
            <consortium name="Ensembl"/>
        </authorList>
    </citation>
    <scope>IDENTIFICATION</scope>
</reference>